<keyword evidence="4" id="KW-0677">Repeat</keyword>
<dbReference type="PANTHER" id="PTHR42859">
    <property type="entry name" value="OXIDOREDUCTASE"/>
    <property type="match status" value="1"/>
</dbReference>
<keyword evidence="1" id="KW-0813">Transport</keyword>
<keyword evidence="2" id="KW-0004">4Fe-4S</keyword>
<dbReference type="CDD" id="cd16373">
    <property type="entry name" value="DMSOR_beta_like"/>
    <property type="match status" value="1"/>
</dbReference>
<protein>
    <submittedName>
        <fullName evidence="9">MauM/NapG family ferredoxin-type protein</fullName>
    </submittedName>
</protein>
<keyword evidence="6" id="KW-0408">Iron</keyword>
<feature type="domain" description="4Fe-4S ferredoxin-type" evidence="8">
    <location>
        <begin position="36"/>
        <end position="67"/>
    </location>
</feature>
<dbReference type="PROSITE" id="PS00198">
    <property type="entry name" value="4FE4S_FER_1"/>
    <property type="match status" value="1"/>
</dbReference>
<keyword evidence="10" id="KW-1185">Reference proteome</keyword>
<dbReference type="NCBIfam" id="NF007012">
    <property type="entry name" value="PRK09476.1"/>
    <property type="match status" value="1"/>
</dbReference>
<evidence type="ECO:0000256" key="5">
    <source>
        <dbReference type="ARBA" id="ARBA00022982"/>
    </source>
</evidence>
<dbReference type="eggNOG" id="COG0437">
    <property type="taxonomic scope" value="Bacteria"/>
</dbReference>
<dbReference type="SUPFAM" id="SSF54862">
    <property type="entry name" value="4Fe-4S ferredoxins"/>
    <property type="match status" value="1"/>
</dbReference>
<dbReference type="GO" id="GO:0051539">
    <property type="term" value="F:4 iron, 4 sulfur cluster binding"/>
    <property type="evidence" value="ECO:0007669"/>
    <property type="project" value="UniProtKB-KW"/>
</dbReference>
<dbReference type="InterPro" id="IPR004494">
    <property type="entry name" value="MauM_NapG"/>
</dbReference>
<dbReference type="GO" id="GO:0046872">
    <property type="term" value="F:metal ion binding"/>
    <property type="evidence" value="ECO:0007669"/>
    <property type="project" value="UniProtKB-KW"/>
</dbReference>
<organism evidence="9 10">
    <name type="scientific">Campylobacter gracilis RM3268</name>
    <dbReference type="NCBI Taxonomy" id="553220"/>
    <lineage>
        <taxon>Bacteria</taxon>
        <taxon>Pseudomonadati</taxon>
        <taxon>Campylobacterota</taxon>
        <taxon>Epsilonproteobacteria</taxon>
        <taxon>Campylobacterales</taxon>
        <taxon>Campylobacteraceae</taxon>
        <taxon>Campylobacter</taxon>
    </lineage>
</organism>
<evidence type="ECO:0000256" key="1">
    <source>
        <dbReference type="ARBA" id="ARBA00022448"/>
    </source>
</evidence>
<evidence type="ECO:0000259" key="8">
    <source>
        <dbReference type="PROSITE" id="PS51379"/>
    </source>
</evidence>
<evidence type="ECO:0000256" key="4">
    <source>
        <dbReference type="ARBA" id="ARBA00022737"/>
    </source>
</evidence>
<dbReference type="InterPro" id="IPR017896">
    <property type="entry name" value="4Fe4S_Fe-S-bd"/>
</dbReference>
<dbReference type="Proteomes" id="UP000005709">
    <property type="component" value="Unassembled WGS sequence"/>
</dbReference>
<dbReference type="Pfam" id="PF12838">
    <property type="entry name" value="Fer4_7"/>
    <property type="match status" value="1"/>
</dbReference>
<gene>
    <name evidence="9" type="ORF">CAMGR0001_2425</name>
</gene>
<evidence type="ECO:0000313" key="9">
    <source>
        <dbReference type="EMBL" id="EEV18948.1"/>
    </source>
</evidence>
<dbReference type="AlphaFoldDB" id="C8PE75"/>
<dbReference type="RefSeq" id="WP_005869230.1">
    <property type="nucleotide sequence ID" value="NZ_ACYG01000005.1"/>
</dbReference>
<dbReference type="PROSITE" id="PS51379">
    <property type="entry name" value="4FE4S_FER_2"/>
    <property type="match status" value="4"/>
</dbReference>
<evidence type="ECO:0000313" key="10">
    <source>
        <dbReference type="Proteomes" id="UP000005709"/>
    </source>
</evidence>
<evidence type="ECO:0000256" key="6">
    <source>
        <dbReference type="ARBA" id="ARBA00023004"/>
    </source>
</evidence>
<dbReference type="EMBL" id="ACYG01000005">
    <property type="protein sequence ID" value="EEV18948.1"/>
    <property type="molecule type" value="Genomic_DNA"/>
</dbReference>
<feature type="domain" description="4Fe-4S ferredoxin-type" evidence="8">
    <location>
        <begin position="75"/>
        <end position="108"/>
    </location>
</feature>
<dbReference type="NCBIfam" id="TIGR00397">
    <property type="entry name" value="mauM_napG"/>
    <property type="match status" value="1"/>
</dbReference>
<dbReference type="STRING" id="824.CGRAC_1363"/>
<comment type="caution">
    <text evidence="9">The sequence shown here is derived from an EMBL/GenBank/DDBJ whole genome shotgun (WGS) entry which is preliminary data.</text>
</comment>
<dbReference type="InterPro" id="IPR017900">
    <property type="entry name" value="4Fe4S_Fe_S_CS"/>
</dbReference>
<dbReference type="Pfam" id="PF00037">
    <property type="entry name" value="Fer4"/>
    <property type="match status" value="1"/>
</dbReference>
<keyword evidence="3" id="KW-0479">Metal-binding</keyword>
<feature type="domain" description="4Fe-4S ferredoxin-type" evidence="8">
    <location>
        <begin position="122"/>
        <end position="158"/>
    </location>
</feature>
<evidence type="ECO:0000256" key="3">
    <source>
        <dbReference type="ARBA" id="ARBA00022723"/>
    </source>
</evidence>
<keyword evidence="7" id="KW-0411">Iron-sulfur</keyword>
<dbReference type="Gene3D" id="3.30.70.20">
    <property type="match status" value="2"/>
</dbReference>
<evidence type="ECO:0000256" key="2">
    <source>
        <dbReference type="ARBA" id="ARBA00022485"/>
    </source>
</evidence>
<evidence type="ECO:0000256" key="7">
    <source>
        <dbReference type="ARBA" id="ARBA00023014"/>
    </source>
</evidence>
<dbReference type="InterPro" id="IPR050294">
    <property type="entry name" value="RnfB_subfamily"/>
</dbReference>
<accession>C8PE75</accession>
<name>C8PE75_9BACT</name>
<keyword evidence="5" id="KW-0249">Electron transport</keyword>
<dbReference type="OrthoDB" id="9808559at2"/>
<reference evidence="9 10" key="1">
    <citation type="submission" date="2009-07" db="EMBL/GenBank/DDBJ databases">
        <authorList>
            <person name="Madupu R."/>
            <person name="Sebastian Y."/>
            <person name="Durkin A.S."/>
            <person name="Torralba M."/>
            <person name="Methe B."/>
            <person name="Sutton G.G."/>
            <person name="Strausberg R.L."/>
            <person name="Nelson K.E."/>
        </authorList>
    </citation>
    <scope>NUCLEOTIDE SEQUENCE [LARGE SCALE GENOMIC DNA]</scope>
    <source>
        <strain evidence="9 10">RM3268</strain>
    </source>
</reference>
<sequence length="252" mass="27430">MDRREVLGILSLAAGIGVLGLGVANSGEHARLRPPGAISEKEFLSKCLRCGLCVEACPFDTLKLASFCDHAIANGTPFFIPREIPCYMCDDIPCVAACPSDALDKSLVSEDSKLNVRLSKMGVAVIDTEHCIAYAGIQCDACVRSCPVMDKALRIDYRHNNRTEKHALLVPVVDSDYCTGCGKCEHACVTKKAAISVVERERVIGISSDNYVKGWIKGDDAKLKDADTKIKLDSQKSKDYLNEDDLMEGARQ</sequence>
<dbReference type="PANTHER" id="PTHR42859:SF10">
    <property type="entry name" value="DIMETHYLSULFOXIDE REDUCTASE CHAIN B"/>
    <property type="match status" value="1"/>
</dbReference>
<proteinExistence type="predicted"/>
<feature type="domain" description="4Fe-4S ferredoxin-type" evidence="8">
    <location>
        <begin position="169"/>
        <end position="200"/>
    </location>
</feature>